<dbReference type="PANTHER" id="PTHR30097">
    <property type="entry name" value="CATION EFFLUX SYSTEM PROTEIN CUSB"/>
    <property type="match status" value="1"/>
</dbReference>
<evidence type="ECO:0000259" key="4">
    <source>
        <dbReference type="Pfam" id="PF25975"/>
    </source>
</evidence>
<feature type="domain" description="CusB-like beta-barrel" evidence="3">
    <location>
        <begin position="202"/>
        <end position="277"/>
    </location>
</feature>
<evidence type="ECO:0000313" key="5">
    <source>
        <dbReference type="EMBL" id="GAA4451692.1"/>
    </source>
</evidence>
<dbReference type="Gene3D" id="2.40.420.20">
    <property type="match status" value="1"/>
</dbReference>
<dbReference type="Pfam" id="PF25975">
    <property type="entry name" value="CzcB_C"/>
    <property type="match status" value="1"/>
</dbReference>
<keyword evidence="6" id="KW-1185">Reference proteome</keyword>
<dbReference type="Pfam" id="PF25954">
    <property type="entry name" value="Beta-barrel_RND_2"/>
    <property type="match status" value="1"/>
</dbReference>
<name>A0ABP8MNG8_9BACT</name>
<dbReference type="InterPro" id="IPR058792">
    <property type="entry name" value="Beta-barrel_RND_2"/>
</dbReference>
<protein>
    <submittedName>
        <fullName evidence="5">Efflux RND transporter periplasmic adaptor subunit</fullName>
    </submittedName>
</protein>
<dbReference type="InterPro" id="IPR006143">
    <property type="entry name" value="RND_pump_MFP"/>
</dbReference>
<dbReference type="NCBIfam" id="TIGR01730">
    <property type="entry name" value="RND_mfp"/>
    <property type="match status" value="1"/>
</dbReference>
<dbReference type="Gene3D" id="2.40.30.170">
    <property type="match status" value="1"/>
</dbReference>
<evidence type="ECO:0000259" key="3">
    <source>
        <dbReference type="Pfam" id="PF25954"/>
    </source>
</evidence>
<evidence type="ECO:0000256" key="2">
    <source>
        <dbReference type="ARBA" id="ARBA00022448"/>
    </source>
</evidence>
<keyword evidence="2" id="KW-0813">Transport</keyword>
<organism evidence="5 6">
    <name type="scientific">Rurimicrobium arvi</name>
    <dbReference type="NCBI Taxonomy" id="2049916"/>
    <lineage>
        <taxon>Bacteria</taxon>
        <taxon>Pseudomonadati</taxon>
        <taxon>Bacteroidota</taxon>
        <taxon>Chitinophagia</taxon>
        <taxon>Chitinophagales</taxon>
        <taxon>Chitinophagaceae</taxon>
        <taxon>Rurimicrobium</taxon>
    </lineage>
</organism>
<dbReference type="Proteomes" id="UP001501410">
    <property type="component" value="Unassembled WGS sequence"/>
</dbReference>
<gene>
    <name evidence="5" type="ORF">GCM10023092_09490</name>
</gene>
<proteinExistence type="inferred from homology"/>
<dbReference type="RefSeq" id="WP_344823236.1">
    <property type="nucleotide sequence ID" value="NZ_BAABEZ010000013.1"/>
</dbReference>
<comment type="similarity">
    <text evidence="1">Belongs to the membrane fusion protein (MFP) (TC 8.A.1) family.</text>
</comment>
<feature type="domain" description="CzcB-like C-terminal circularly permuted SH3-like" evidence="4">
    <location>
        <begin position="285"/>
        <end position="345"/>
    </location>
</feature>
<evidence type="ECO:0000256" key="1">
    <source>
        <dbReference type="ARBA" id="ARBA00009477"/>
    </source>
</evidence>
<dbReference type="InterPro" id="IPR051909">
    <property type="entry name" value="MFP_Cation_Efflux"/>
</dbReference>
<sequence length="351" mass="38389">MQTRLIHLGIIAGLFFSACHSPQKDQQKKPSDKPVVTENGAHILLPDDTATTSFFKVSPVLHGNENGAFVAPARVVATVVRSRENPDQNLVLFDNPDLTANYTALLQHVMSIRQHLNIVRQKNAIASQKEIEVSRFSDLAAHGAGTGKEVADAKTDLISAETEKAVAETELANEKTGIIEHEARLKLAGFDPESLIHADLGKVWLICEIPETFVTKVQEGNSCTLFFTAFPDTSFTGTIEDVGEVIDNITRMVKLRIGMQHTGYQLRAGMFAQVQFGVSEGNVLSVPRSAVVTVQGKQYVFVRENARSYIRKPVTTGPQIGEHILVYDGLQTGDQVVTEGTMQLKGISFGY</sequence>
<reference evidence="6" key="1">
    <citation type="journal article" date="2019" name="Int. J. Syst. Evol. Microbiol.">
        <title>The Global Catalogue of Microorganisms (GCM) 10K type strain sequencing project: providing services to taxonomists for standard genome sequencing and annotation.</title>
        <authorList>
            <consortium name="The Broad Institute Genomics Platform"/>
            <consortium name="The Broad Institute Genome Sequencing Center for Infectious Disease"/>
            <person name="Wu L."/>
            <person name="Ma J."/>
        </authorList>
    </citation>
    <scope>NUCLEOTIDE SEQUENCE [LARGE SCALE GENOMIC DNA]</scope>
    <source>
        <strain evidence="6">JCM 31921</strain>
    </source>
</reference>
<dbReference type="EMBL" id="BAABEZ010000013">
    <property type="protein sequence ID" value="GAA4451692.1"/>
    <property type="molecule type" value="Genomic_DNA"/>
</dbReference>
<comment type="caution">
    <text evidence="5">The sequence shown here is derived from an EMBL/GenBank/DDBJ whole genome shotgun (WGS) entry which is preliminary data.</text>
</comment>
<dbReference type="InterPro" id="IPR058649">
    <property type="entry name" value="CzcB_C"/>
</dbReference>
<evidence type="ECO:0000313" key="6">
    <source>
        <dbReference type="Proteomes" id="UP001501410"/>
    </source>
</evidence>
<dbReference type="PANTHER" id="PTHR30097:SF4">
    <property type="entry name" value="SLR6042 PROTEIN"/>
    <property type="match status" value="1"/>
</dbReference>
<dbReference type="PROSITE" id="PS51257">
    <property type="entry name" value="PROKAR_LIPOPROTEIN"/>
    <property type="match status" value="1"/>
</dbReference>
<accession>A0ABP8MNG8</accession>